<keyword evidence="2" id="KW-0238">DNA-binding</keyword>
<reference evidence="2" key="1">
    <citation type="submission" date="2020-05" db="EMBL/GenBank/DDBJ databases">
        <title>Identification of trans-AT polyketide cluster in two marine bacteria, producers of a novel glutaramide-containing polyketide sesbanimide D and analogs.</title>
        <authorList>
            <person name="Kacar D."/>
            <person name="Rodriguez P."/>
            <person name="Canedo L."/>
            <person name="Gonzalez E."/>
            <person name="Galan B."/>
            <person name="De La Calle F."/>
            <person name="Garcia J.L."/>
        </authorList>
    </citation>
    <scope>NUCLEOTIDE SEQUENCE</scope>
    <source>
        <strain evidence="2">PHM038</strain>
    </source>
</reference>
<dbReference type="Pfam" id="PF00376">
    <property type="entry name" value="MerR"/>
    <property type="match status" value="1"/>
</dbReference>
<dbReference type="InterPro" id="IPR009061">
    <property type="entry name" value="DNA-bd_dom_put_sf"/>
</dbReference>
<dbReference type="Proteomes" id="UP000598467">
    <property type="component" value="Unassembled WGS sequence"/>
</dbReference>
<dbReference type="PROSITE" id="PS50937">
    <property type="entry name" value="HTH_MERR_2"/>
    <property type="match status" value="1"/>
</dbReference>
<evidence type="ECO:0000313" key="2">
    <source>
        <dbReference type="EMBL" id="MBD1548773.1"/>
    </source>
</evidence>
<dbReference type="InterPro" id="IPR000551">
    <property type="entry name" value="MerR-type_HTH_dom"/>
</dbReference>
<protein>
    <submittedName>
        <fullName evidence="2">MerR family DNA-binding transcriptional regulator</fullName>
    </submittedName>
</protein>
<sequence>MNIGGVSQLSGVPAQTIRYCQGIGLIKPLRGDNGYWSFQEGDLHKLAFLSAQ</sequence>
<name>A0A926P3W6_9HYPH</name>
<dbReference type="SUPFAM" id="SSF46955">
    <property type="entry name" value="Putative DNA-binding domain"/>
    <property type="match status" value="1"/>
</dbReference>
<proteinExistence type="predicted"/>
<dbReference type="RefSeq" id="WP_190293463.1">
    <property type="nucleotide sequence ID" value="NZ_JABFCZ010000026.1"/>
</dbReference>
<dbReference type="AlphaFoldDB" id="A0A926P3W6"/>
<feature type="domain" description="HTH merR-type" evidence="1">
    <location>
        <begin position="1"/>
        <end position="52"/>
    </location>
</feature>
<accession>A0A926P3W6</accession>
<evidence type="ECO:0000313" key="3">
    <source>
        <dbReference type="Proteomes" id="UP000598467"/>
    </source>
</evidence>
<evidence type="ECO:0000259" key="1">
    <source>
        <dbReference type="PROSITE" id="PS50937"/>
    </source>
</evidence>
<dbReference type="GO" id="GO:0003677">
    <property type="term" value="F:DNA binding"/>
    <property type="evidence" value="ECO:0007669"/>
    <property type="project" value="UniProtKB-KW"/>
</dbReference>
<dbReference type="Gene3D" id="1.10.1660.10">
    <property type="match status" value="1"/>
</dbReference>
<organism evidence="2 3">
    <name type="scientific">Roseibium aggregatum</name>
    <dbReference type="NCBI Taxonomy" id="187304"/>
    <lineage>
        <taxon>Bacteria</taxon>
        <taxon>Pseudomonadati</taxon>
        <taxon>Pseudomonadota</taxon>
        <taxon>Alphaproteobacteria</taxon>
        <taxon>Hyphomicrobiales</taxon>
        <taxon>Stappiaceae</taxon>
        <taxon>Roseibium</taxon>
    </lineage>
</organism>
<dbReference type="GO" id="GO:0006355">
    <property type="term" value="P:regulation of DNA-templated transcription"/>
    <property type="evidence" value="ECO:0007669"/>
    <property type="project" value="InterPro"/>
</dbReference>
<comment type="caution">
    <text evidence="2">The sequence shown here is derived from an EMBL/GenBank/DDBJ whole genome shotgun (WGS) entry which is preliminary data.</text>
</comment>
<dbReference type="EMBL" id="JABFCZ010000026">
    <property type="protein sequence ID" value="MBD1548773.1"/>
    <property type="molecule type" value="Genomic_DNA"/>
</dbReference>
<gene>
    <name evidence="2" type="ORF">HK439_21120</name>
</gene>